<dbReference type="OrthoDB" id="7483379at2759"/>
<dbReference type="PANTHER" id="PTHR42985:SF5">
    <property type="entry name" value="FI02094P-RELATED"/>
    <property type="match status" value="1"/>
</dbReference>
<evidence type="ECO:0000256" key="6">
    <source>
        <dbReference type="ARBA" id="ARBA00022989"/>
    </source>
</evidence>
<evidence type="ECO:0000256" key="13">
    <source>
        <dbReference type="SAM" id="Phobius"/>
    </source>
</evidence>
<dbReference type="EMBL" id="OV170224">
    <property type="protein sequence ID" value="CAH0724685.1"/>
    <property type="molecule type" value="Genomic_DNA"/>
</dbReference>
<dbReference type="PROSITE" id="PS50283">
    <property type="entry name" value="NA_SOLUT_SYMP_3"/>
    <property type="match status" value="1"/>
</dbReference>
<keyword evidence="8" id="KW-0406">Ion transport</keyword>
<keyword evidence="15" id="KW-1185">Reference proteome</keyword>
<dbReference type="Proteomes" id="UP000838878">
    <property type="component" value="Chromosome 4"/>
</dbReference>
<dbReference type="PANTHER" id="PTHR42985">
    <property type="entry name" value="SODIUM-COUPLED MONOCARBOXYLATE TRANSPORTER"/>
    <property type="match status" value="1"/>
</dbReference>
<feature type="region of interest" description="Disordered" evidence="12">
    <location>
        <begin position="285"/>
        <end position="323"/>
    </location>
</feature>
<keyword evidence="3" id="KW-0813">Transport</keyword>
<keyword evidence="10" id="KW-0739">Sodium transport</keyword>
<sequence>MLSVCGGIGVYFGFVKKQNSTQDYLMGGRNMKIVPVCFSLVASFISGISLLGIPTELYIYGTAYVFSHIGALLMSIVISYTFIPVLYELQLTSVYEYLELRYDKRTRLFGSVIFSVYLMAWLPIVIYVPALAFNQVTGINIHIVSPLVCIVCIFYTCVGGLKAVVWTDVIQTIVMIGAIILVIVKGTIIVGGLDEVIARNWETNRIEFPSFALDLTERHSIWSVTIGSMFYWIGNIATNQSMMQRFLALSDLKMSISISEDSSELSDSSSCSSSHNVETVAVEVHEQEPQRAKSSALPTTPAPCQTQRKRKLSGSKERSEKRRKRLEETIHYLAQQVSGIQNYIANSSVAFQPTCHSSAYVPDQGQNIDIDSDISADVSGELYTRENCTQEPVQTSELPVSFNFSLNTVLKEPTIQKSSQARVKLINSIQHFDTEDWNNVRYAEVQKQYCSAPGFTYLDTNEEIKSYDKYSSLALIERGFAAITQALIMQNEAAQSAFTALIEWASFSGNNITAKSLHEKVNELFIKGNFQKISSDVLQLACGHRAELVQQRRDNILRSVKDSFLKSSFRKIPPTSENLFNKESFTTAIEKSGGMSKVFWQLRAPTQNKAAAQAQPHQQTQVTPSHAMRMPSAVNCYYPQFDYINRPPFQGAWNTFNVNSQGREYVRPTFRSNQLQQLRPFRQRPGSQNFQNSEMYSNAARPPLVIPDLVSHRFQTPVSKDMDLIIDQLMKMGVIEPTPLSPSFVSQIFLIPKDDDPCIQYSI</sequence>
<organism evidence="14 15">
    <name type="scientific">Brenthis ino</name>
    <name type="common">lesser marbled fritillary</name>
    <dbReference type="NCBI Taxonomy" id="405034"/>
    <lineage>
        <taxon>Eukaryota</taxon>
        <taxon>Metazoa</taxon>
        <taxon>Ecdysozoa</taxon>
        <taxon>Arthropoda</taxon>
        <taxon>Hexapoda</taxon>
        <taxon>Insecta</taxon>
        <taxon>Pterygota</taxon>
        <taxon>Neoptera</taxon>
        <taxon>Endopterygota</taxon>
        <taxon>Lepidoptera</taxon>
        <taxon>Glossata</taxon>
        <taxon>Ditrysia</taxon>
        <taxon>Papilionoidea</taxon>
        <taxon>Nymphalidae</taxon>
        <taxon>Heliconiinae</taxon>
        <taxon>Argynnini</taxon>
        <taxon>Brenthis</taxon>
    </lineage>
</organism>
<evidence type="ECO:0000256" key="9">
    <source>
        <dbReference type="ARBA" id="ARBA00023136"/>
    </source>
</evidence>
<evidence type="ECO:0000256" key="4">
    <source>
        <dbReference type="ARBA" id="ARBA00022475"/>
    </source>
</evidence>
<dbReference type="Gene3D" id="1.20.1730.10">
    <property type="entry name" value="Sodium/glucose cotransporter"/>
    <property type="match status" value="1"/>
</dbReference>
<comment type="subcellular location">
    <subcellularLocation>
        <location evidence="1">Cell membrane</location>
        <topology evidence="1">Multi-pass membrane protein</topology>
    </subcellularLocation>
</comment>
<evidence type="ECO:0000256" key="7">
    <source>
        <dbReference type="ARBA" id="ARBA00023053"/>
    </source>
</evidence>
<evidence type="ECO:0000256" key="3">
    <source>
        <dbReference type="ARBA" id="ARBA00022448"/>
    </source>
</evidence>
<evidence type="ECO:0000256" key="5">
    <source>
        <dbReference type="ARBA" id="ARBA00022692"/>
    </source>
</evidence>
<feature type="compositionally biased region" description="Polar residues" evidence="12">
    <location>
        <begin position="292"/>
        <end position="306"/>
    </location>
</feature>
<evidence type="ECO:0000256" key="8">
    <source>
        <dbReference type="ARBA" id="ARBA00023065"/>
    </source>
</evidence>
<evidence type="ECO:0000313" key="14">
    <source>
        <dbReference type="EMBL" id="CAH0724685.1"/>
    </source>
</evidence>
<feature type="transmembrane region" description="Helical" evidence="13">
    <location>
        <begin position="108"/>
        <end position="133"/>
    </location>
</feature>
<evidence type="ECO:0000256" key="10">
    <source>
        <dbReference type="ARBA" id="ARBA00023201"/>
    </source>
</evidence>
<dbReference type="GO" id="GO:0005886">
    <property type="term" value="C:plasma membrane"/>
    <property type="evidence" value="ECO:0007669"/>
    <property type="project" value="UniProtKB-SubCell"/>
</dbReference>
<dbReference type="AlphaFoldDB" id="A0A8J9VE13"/>
<dbReference type="InterPro" id="IPR038377">
    <property type="entry name" value="Na/Glc_symporter_sf"/>
</dbReference>
<dbReference type="GO" id="GO:0006814">
    <property type="term" value="P:sodium ion transport"/>
    <property type="evidence" value="ECO:0007669"/>
    <property type="project" value="UniProtKB-KW"/>
</dbReference>
<name>A0A8J9VE13_9NEOP</name>
<evidence type="ECO:0008006" key="16">
    <source>
        <dbReference type="Google" id="ProtNLM"/>
    </source>
</evidence>
<keyword evidence="7" id="KW-0915">Sodium</keyword>
<protein>
    <recommendedName>
        <fullName evidence="16">Sodium-coupled monocarboxylate transporter 1</fullName>
    </recommendedName>
</protein>
<feature type="transmembrane region" description="Helical" evidence="13">
    <location>
        <begin position="173"/>
        <end position="193"/>
    </location>
</feature>
<keyword evidence="5 13" id="KW-0812">Transmembrane</keyword>
<keyword evidence="6 13" id="KW-1133">Transmembrane helix</keyword>
<dbReference type="InterPro" id="IPR051163">
    <property type="entry name" value="Sodium:Solute_Symporter_SSF"/>
</dbReference>
<feature type="non-terminal residue" evidence="14">
    <location>
        <position position="763"/>
    </location>
</feature>
<evidence type="ECO:0000256" key="1">
    <source>
        <dbReference type="ARBA" id="ARBA00004651"/>
    </source>
</evidence>
<feature type="transmembrane region" description="Helical" evidence="13">
    <location>
        <begin position="33"/>
        <end position="53"/>
    </location>
</feature>
<evidence type="ECO:0000256" key="2">
    <source>
        <dbReference type="ARBA" id="ARBA00006434"/>
    </source>
</evidence>
<evidence type="ECO:0000256" key="11">
    <source>
        <dbReference type="RuleBase" id="RU362091"/>
    </source>
</evidence>
<evidence type="ECO:0000313" key="15">
    <source>
        <dbReference type="Proteomes" id="UP000838878"/>
    </source>
</evidence>
<accession>A0A8J9VE13</accession>
<evidence type="ECO:0000256" key="12">
    <source>
        <dbReference type="SAM" id="MobiDB-lite"/>
    </source>
</evidence>
<dbReference type="Pfam" id="PF00474">
    <property type="entry name" value="SSF"/>
    <property type="match status" value="1"/>
</dbReference>
<reference evidence="14" key="1">
    <citation type="submission" date="2021-12" db="EMBL/GenBank/DDBJ databases">
        <authorList>
            <person name="Martin H S."/>
        </authorList>
    </citation>
    <scope>NUCLEOTIDE SEQUENCE</scope>
</reference>
<keyword evidence="9 13" id="KW-0472">Membrane</keyword>
<comment type="similarity">
    <text evidence="2 11">Belongs to the sodium:solute symporter (SSF) (TC 2.A.21) family.</text>
</comment>
<dbReference type="GO" id="GO:0015293">
    <property type="term" value="F:symporter activity"/>
    <property type="evidence" value="ECO:0007669"/>
    <property type="project" value="TreeGrafter"/>
</dbReference>
<feature type="transmembrane region" description="Helical" evidence="13">
    <location>
        <begin position="139"/>
        <end position="161"/>
    </location>
</feature>
<proteinExistence type="inferred from homology"/>
<keyword evidence="4" id="KW-1003">Cell membrane</keyword>
<dbReference type="InterPro" id="IPR001734">
    <property type="entry name" value="Na/solute_symporter"/>
</dbReference>
<gene>
    <name evidence="14" type="ORF">BINO364_LOCUS10365</name>
</gene>
<feature type="transmembrane region" description="Helical" evidence="13">
    <location>
        <begin position="65"/>
        <end position="87"/>
    </location>
</feature>
<feature type="compositionally biased region" description="Basic and acidic residues" evidence="12">
    <location>
        <begin position="314"/>
        <end position="323"/>
    </location>
</feature>